<dbReference type="InterPro" id="IPR036070">
    <property type="entry name" value="Nop_dom_sf"/>
</dbReference>
<dbReference type="Pfam" id="PF01798">
    <property type="entry name" value="Nop"/>
    <property type="match status" value="1"/>
</dbReference>
<dbReference type="PANTHER" id="PTHR13904:SF0">
    <property type="entry name" value="U4_U6 SMALL NUCLEAR RIBONUCLEOPROTEIN PRP31"/>
    <property type="match status" value="1"/>
</dbReference>
<gene>
    <name evidence="3" type="ORF">PAPYR_12034</name>
</gene>
<dbReference type="EMBL" id="JAPMOS010000256">
    <property type="protein sequence ID" value="KAJ4453480.1"/>
    <property type="molecule type" value="Genomic_DNA"/>
</dbReference>
<evidence type="ECO:0000259" key="2">
    <source>
        <dbReference type="SMART" id="SM00931"/>
    </source>
</evidence>
<sequence length="446" mass="49187">MEAADAGAKTYWEDDIAELAGGDDSEESGAEETGPVEEPVKKEEGAVLEEEEEEDDIEKKALGVAPTEEQSSGSVLRSDRLLALLQVVNEKVRTGRPANMTPADIEEEYQLIVRSNKMLIEIDDDLNEIHKLAKEIYGKEFLCVRAKEIYGKKFHELESIVIAPVEYVRVVKAIGNATDIGQVNLQGLVPGQTLISIMVRMPPMPLTAITPNMHHAAITPNMHHHHQYAPHADITPITPCGYHPHYTMRISPPLHHADITPITPCGYHPHYTMRISPPLHHADITPITPCGYHPHYTMRISPPLQGIPPVGIITCGYHPLWISPPVDITTTHAAITPADITTCGYHPLPPLRISPSVDINPSPLRIAITPLYTQPTCGYHPIPLRISPQQSCFYHTPAAISPLRLSHPCGYLNSCGHTLPWWLDGRCDQHRQGAPDGCLCRAAPPL</sequence>
<dbReference type="Proteomes" id="UP001141327">
    <property type="component" value="Unassembled WGS sequence"/>
</dbReference>
<protein>
    <submittedName>
        <fullName evidence="3">U4/U6 small nuclear ribonucleoprotein PRP31</fullName>
    </submittedName>
</protein>
<dbReference type="InterPro" id="IPR027105">
    <property type="entry name" value="Prp31"/>
</dbReference>
<dbReference type="PANTHER" id="PTHR13904">
    <property type="entry name" value="PRE-MRNA SPLICING FACTOR PRP31"/>
    <property type="match status" value="1"/>
</dbReference>
<evidence type="ECO:0000313" key="4">
    <source>
        <dbReference type="Proteomes" id="UP001141327"/>
    </source>
</evidence>
<reference evidence="3" key="1">
    <citation type="journal article" date="2022" name="bioRxiv">
        <title>Genomics of Preaxostyla Flagellates Illuminates Evolutionary Transitions and the Path Towards Mitochondrial Loss.</title>
        <authorList>
            <person name="Novak L.V.F."/>
            <person name="Treitli S.C."/>
            <person name="Pyrih J."/>
            <person name="Halakuc P."/>
            <person name="Pipaliya S.V."/>
            <person name="Vacek V."/>
            <person name="Brzon O."/>
            <person name="Soukal P."/>
            <person name="Eme L."/>
            <person name="Dacks J.B."/>
            <person name="Karnkowska A."/>
            <person name="Elias M."/>
            <person name="Hampl V."/>
        </authorList>
    </citation>
    <scope>NUCLEOTIDE SEQUENCE</scope>
    <source>
        <strain evidence="3">RCP-MX</strain>
    </source>
</reference>
<proteinExistence type="predicted"/>
<dbReference type="SMART" id="SM00931">
    <property type="entry name" value="NOSIC"/>
    <property type="match status" value="1"/>
</dbReference>
<dbReference type="InterPro" id="IPR012976">
    <property type="entry name" value="NOSIC"/>
</dbReference>
<accession>A0ABQ8U9I8</accession>
<comment type="caution">
    <text evidence="3">The sequence shown here is derived from an EMBL/GenBank/DDBJ whole genome shotgun (WGS) entry which is preliminary data.</text>
</comment>
<feature type="compositionally biased region" description="Acidic residues" evidence="1">
    <location>
        <begin position="13"/>
        <end position="30"/>
    </location>
</feature>
<dbReference type="GO" id="GO:1990904">
    <property type="term" value="C:ribonucleoprotein complex"/>
    <property type="evidence" value="ECO:0007669"/>
    <property type="project" value="UniProtKB-KW"/>
</dbReference>
<feature type="region of interest" description="Disordered" evidence="1">
    <location>
        <begin position="1"/>
        <end position="73"/>
    </location>
</feature>
<feature type="domain" description="NOSIC" evidence="2">
    <location>
        <begin position="111"/>
        <end position="176"/>
    </location>
</feature>
<name>A0ABQ8U9I8_9EUKA</name>
<keyword evidence="3" id="KW-0687">Ribonucleoprotein</keyword>
<dbReference type="SUPFAM" id="SSF89124">
    <property type="entry name" value="Nop domain"/>
    <property type="match status" value="1"/>
</dbReference>
<dbReference type="Gene3D" id="1.10.287.4070">
    <property type="match status" value="2"/>
</dbReference>
<keyword evidence="4" id="KW-1185">Reference proteome</keyword>
<evidence type="ECO:0000256" key="1">
    <source>
        <dbReference type="SAM" id="MobiDB-lite"/>
    </source>
</evidence>
<feature type="compositionally biased region" description="Acidic residues" evidence="1">
    <location>
        <begin position="46"/>
        <end position="56"/>
    </location>
</feature>
<evidence type="ECO:0000313" key="3">
    <source>
        <dbReference type="EMBL" id="KAJ4453480.1"/>
    </source>
</evidence>
<organism evidence="3 4">
    <name type="scientific">Paratrimastix pyriformis</name>
    <dbReference type="NCBI Taxonomy" id="342808"/>
    <lineage>
        <taxon>Eukaryota</taxon>
        <taxon>Metamonada</taxon>
        <taxon>Preaxostyla</taxon>
        <taxon>Paratrimastigidae</taxon>
        <taxon>Paratrimastix</taxon>
    </lineage>
</organism>
<dbReference type="InterPro" id="IPR002687">
    <property type="entry name" value="Nop_dom"/>
</dbReference>